<dbReference type="GeneTree" id="ENSGT00940000153924"/>
<evidence type="ECO:0000313" key="3">
    <source>
        <dbReference type="Proteomes" id="UP000694620"/>
    </source>
</evidence>
<dbReference type="SMART" id="SM00406">
    <property type="entry name" value="IGv"/>
    <property type="match status" value="1"/>
</dbReference>
<dbReference type="PROSITE" id="PS50835">
    <property type="entry name" value="IG_LIKE"/>
    <property type="match status" value="1"/>
</dbReference>
<organism evidence="2 3">
    <name type="scientific">Erpetoichthys calabaricus</name>
    <name type="common">Rope fish</name>
    <name type="synonym">Calamoichthys calabaricus</name>
    <dbReference type="NCBI Taxonomy" id="27687"/>
    <lineage>
        <taxon>Eukaryota</taxon>
        <taxon>Metazoa</taxon>
        <taxon>Chordata</taxon>
        <taxon>Craniata</taxon>
        <taxon>Vertebrata</taxon>
        <taxon>Euteleostomi</taxon>
        <taxon>Actinopterygii</taxon>
        <taxon>Polypteriformes</taxon>
        <taxon>Polypteridae</taxon>
        <taxon>Erpetoichthys</taxon>
    </lineage>
</organism>
<dbReference type="Ensembl" id="ENSECRT00000022495.1">
    <property type="protein sequence ID" value="ENSECRP00000022023.1"/>
    <property type="gene ID" value="ENSECRG00000014890.1"/>
</dbReference>
<dbReference type="Pfam" id="PF07686">
    <property type="entry name" value="V-set"/>
    <property type="match status" value="1"/>
</dbReference>
<evidence type="ECO:0000313" key="2">
    <source>
        <dbReference type="Ensembl" id="ENSECRP00000022023.1"/>
    </source>
</evidence>
<dbReference type="Proteomes" id="UP000694620">
    <property type="component" value="Unassembled WGS sequence"/>
</dbReference>
<dbReference type="InterPro" id="IPR013106">
    <property type="entry name" value="Ig_V-set"/>
</dbReference>
<keyword evidence="3" id="KW-1185">Reference proteome</keyword>
<dbReference type="InterPro" id="IPR003599">
    <property type="entry name" value="Ig_sub"/>
</dbReference>
<dbReference type="InterPro" id="IPR013783">
    <property type="entry name" value="Ig-like_fold"/>
</dbReference>
<sequence>SDVILTQTPSRVSARLNGDISFKCSASQDIGWSLAWYHTPYGQTPRLLIKAGDELYTGVSSRFSGQKSGSDFTLTITGVQAEDAGHYYCQQYSKLPHTVINSHSETSMSLKGHYHPMICCRC</sequence>
<dbReference type="InterPro" id="IPR050150">
    <property type="entry name" value="IgV_Light_Chain"/>
</dbReference>
<evidence type="ECO:0000259" key="1">
    <source>
        <dbReference type="PROSITE" id="PS50835"/>
    </source>
</evidence>
<dbReference type="InterPro" id="IPR036179">
    <property type="entry name" value="Ig-like_dom_sf"/>
</dbReference>
<feature type="domain" description="Ig-like" evidence="1">
    <location>
        <begin position="1"/>
        <end position="109"/>
    </location>
</feature>
<proteinExistence type="predicted"/>
<dbReference type="FunFam" id="2.60.40.10:FF:001230">
    <property type="entry name" value="Immunoglobulin kappa variable 8-16"/>
    <property type="match status" value="1"/>
</dbReference>
<accession>A0A8C4STQ5</accession>
<dbReference type="SUPFAM" id="SSF48726">
    <property type="entry name" value="Immunoglobulin"/>
    <property type="match status" value="1"/>
</dbReference>
<dbReference type="PANTHER" id="PTHR23267">
    <property type="entry name" value="IMMUNOGLOBULIN LIGHT CHAIN"/>
    <property type="match status" value="1"/>
</dbReference>
<protein>
    <recommendedName>
        <fullName evidence="1">Ig-like domain-containing protein</fullName>
    </recommendedName>
</protein>
<dbReference type="SMART" id="SM00409">
    <property type="entry name" value="IG"/>
    <property type="match status" value="1"/>
</dbReference>
<dbReference type="AlphaFoldDB" id="A0A8C4STQ5"/>
<reference evidence="2" key="1">
    <citation type="submission" date="2025-08" db="UniProtKB">
        <authorList>
            <consortium name="Ensembl"/>
        </authorList>
    </citation>
    <scope>IDENTIFICATION</scope>
</reference>
<dbReference type="InterPro" id="IPR007110">
    <property type="entry name" value="Ig-like_dom"/>
</dbReference>
<reference evidence="2" key="2">
    <citation type="submission" date="2025-09" db="UniProtKB">
        <authorList>
            <consortium name="Ensembl"/>
        </authorList>
    </citation>
    <scope>IDENTIFICATION</scope>
</reference>
<name>A0A8C4STQ5_ERPCA</name>
<dbReference type="Gene3D" id="2.60.40.10">
    <property type="entry name" value="Immunoglobulins"/>
    <property type="match status" value="1"/>
</dbReference>